<sequence>MATYPNNSNGNSQGVISQVVSTGADAVVRATKAANRAVSSLDFDGLGATLANAAQHAIDQVRGYSQAPVRSPYVITPKRTGLVGGLQVAGGVVLLATAVSSLVFSLIFTQINGVLAAMGFLSTAAFVAGGVALVSRGTDTFGLGAYIDRIAYALADRLVVPVRELSVATGIPMLRLRKILKRALSCGSIPQGRLEGDGVNETLYLTSASYNAHLQSQANIQKAQAYEQARRQADSQMPDDAQRVVSACQRFAMSMMKASERITHEDTRRRMADLTDRIARMSEAVRSHPDVAPKLDRYVEYYLPTTEKLVNAYAELDAVQATGANADATRQEVDEMLDLLTSATDKQLDDLRLDQVWDVSGDAYVMRTMLSQDGLTGQR</sequence>
<gene>
    <name evidence="2" type="ordered locus">Shel_17540</name>
</gene>
<dbReference type="RefSeq" id="WP_012798875.1">
    <property type="nucleotide sequence ID" value="NC_013165.1"/>
</dbReference>
<dbReference type="EMBL" id="CP001684">
    <property type="protein sequence ID" value="ACV22773.1"/>
    <property type="molecule type" value="Genomic_DNA"/>
</dbReference>
<protein>
    <recommendedName>
        <fullName evidence="4">5-bromo-4-chloroindolyl phosphate hydrolysis protein</fullName>
    </recommendedName>
</protein>
<dbReference type="STRING" id="471855.Shel_17540"/>
<name>C7N788_SLAHD</name>
<accession>C7N788</accession>
<evidence type="ECO:0000313" key="3">
    <source>
        <dbReference type="Proteomes" id="UP000002026"/>
    </source>
</evidence>
<dbReference type="KEGG" id="shi:Shel_17540"/>
<dbReference type="AlphaFoldDB" id="C7N788"/>
<proteinExistence type="predicted"/>
<keyword evidence="3" id="KW-1185">Reference proteome</keyword>
<evidence type="ECO:0000256" key="1">
    <source>
        <dbReference type="SAM" id="Phobius"/>
    </source>
</evidence>
<dbReference type="eggNOG" id="COG4915">
    <property type="taxonomic scope" value="Bacteria"/>
</dbReference>
<keyword evidence="1" id="KW-0472">Membrane</keyword>
<organism evidence="2 3">
    <name type="scientific">Slackia heliotrinireducens (strain ATCC 29202 / DSM 20476 / NCTC 11029 / RHS 1)</name>
    <name type="common">Peptococcus heliotrinreducens</name>
    <dbReference type="NCBI Taxonomy" id="471855"/>
    <lineage>
        <taxon>Bacteria</taxon>
        <taxon>Bacillati</taxon>
        <taxon>Actinomycetota</taxon>
        <taxon>Coriobacteriia</taxon>
        <taxon>Eggerthellales</taxon>
        <taxon>Eggerthellaceae</taxon>
        <taxon>Slackia</taxon>
    </lineage>
</organism>
<feature type="transmembrane region" description="Helical" evidence="1">
    <location>
        <begin position="114"/>
        <end position="134"/>
    </location>
</feature>
<dbReference type="HOGENOM" id="CLU_039279_0_0_11"/>
<dbReference type="InterPro" id="IPR018770">
    <property type="entry name" value="ChloroindolylP_hydrolase"/>
</dbReference>
<reference evidence="2 3" key="1">
    <citation type="journal article" date="2009" name="Stand. Genomic Sci.">
        <title>Complete genome sequence of Slackia heliotrinireducens type strain (RHS 1).</title>
        <authorList>
            <person name="Pukall R."/>
            <person name="Lapidus A."/>
            <person name="Nolan M."/>
            <person name="Copeland A."/>
            <person name="Glavina Del Rio T."/>
            <person name="Lucas S."/>
            <person name="Chen F."/>
            <person name="Tice H."/>
            <person name="Cheng J.F."/>
            <person name="Chertkov O."/>
            <person name="Bruce D."/>
            <person name="Goodwin L."/>
            <person name="Kuske C."/>
            <person name="Brettin T."/>
            <person name="Detter J.C."/>
            <person name="Han C."/>
            <person name="Pitluck S."/>
            <person name="Pati A."/>
            <person name="Mavrommatis K."/>
            <person name="Ivanova N."/>
            <person name="Ovchinnikova G."/>
            <person name="Chen A."/>
            <person name="Palaniappan K."/>
            <person name="Schneider S."/>
            <person name="Rohde M."/>
            <person name="Chain P."/>
            <person name="D'haeseleer P."/>
            <person name="Goker M."/>
            <person name="Bristow J."/>
            <person name="Eisen J.A."/>
            <person name="Markowitz V."/>
            <person name="Kyrpides N.C."/>
            <person name="Klenk H.P."/>
            <person name="Hugenholtz P."/>
        </authorList>
    </citation>
    <scope>NUCLEOTIDE SEQUENCE [LARGE SCALE GENOMIC DNA]</scope>
    <source>
        <strain evidence="3">ATCC 29202 / DSM 20476 / NCTC 11029 / RHS 1</strain>
    </source>
</reference>
<dbReference type="Pfam" id="PF10112">
    <property type="entry name" value="Halogen_Hydrol"/>
    <property type="match status" value="1"/>
</dbReference>
<evidence type="ECO:0008006" key="4">
    <source>
        <dbReference type="Google" id="ProtNLM"/>
    </source>
</evidence>
<feature type="transmembrane region" description="Helical" evidence="1">
    <location>
        <begin position="88"/>
        <end position="108"/>
    </location>
</feature>
<evidence type="ECO:0000313" key="2">
    <source>
        <dbReference type="EMBL" id="ACV22773.1"/>
    </source>
</evidence>
<keyword evidence="1" id="KW-0812">Transmembrane</keyword>
<keyword evidence="1" id="KW-1133">Transmembrane helix</keyword>
<dbReference type="Proteomes" id="UP000002026">
    <property type="component" value="Chromosome"/>
</dbReference>